<keyword evidence="6" id="KW-0274">FAD</keyword>
<organism evidence="10 11">
    <name type="scientific">Rhynchospora breviuscula</name>
    <dbReference type="NCBI Taxonomy" id="2022672"/>
    <lineage>
        <taxon>Eukaryota</taxon>
        <taxon>Viridiplantae</taxon>
        <taxon>Streptophyta</taxon>
        <taxon>Embryophyta</taxon>
        <taxon>Tracheophyta</taxon>
        <taxon>Spermatophyta</taxon>
        <taxon>Magnoliopsida</taxon>
        <taxon>Liliopsida</taxon>
        <taxon>Poales</taxon>
        <taxon>Cyperaceae</taxon>
        <taxon>Cyperoideae</taxon>
        <taxon>Rhynchosporeae</taxon>
        <taxon>Rhynchospora</taxon>
    </lineage>
</organism>
<dbReference type="EMBL" id="JAMQYH010000001">
    <property type="protein sequence ID" value="KAJ1702046.1"/>
    <property type="molecule type" value="Genomic_DNA"/>
</dbReference>
<evidence type="ECO:0000256" key="6">
    <source>
        <dbReference type="ARBA" id="ARBA00022827"/>
    </source>
</evidence>
<feature type="chain" id="PRO_5040369339" description="cytokinin dehydrogenase" evidence="8">
    <location>
        <begin position="28"/>
        <end position="525"/>
    </location>
</feature>
<evidence type="ECO:0000256" key="4">
    <source>
        <dbReference type="ARBA" id="ARBA00011928"/>
    </source>
</evidence>
<dbReference type="Proteomes" id="UP001151287">
    <property type="component" value="Unassembled WGS sequence"/>
</dbReference>
<sequence length="525" mass="58872">MEISLLYSGVNALILLLILSSPYKIIQKPIDFGSLNLLPTTDMASTDFGRLQFNPPGSVLKPQTPEDISLLLSFLSSSSFSQVSVSARGAGHSIYGQAQALDGIVIEMGSLPLEIEVHKNGEMESGLSYVDASGGALWIEVLKETMKVGLAPRSWTDYLYLTIGGTLSNGGISGQTFKHGPQIANVLELDVVTGKGEMVTCSPTKSSELFYAVLGGLGQFGIITRARIPLQQAPKKVRWQRAFYDDFETFTKDQELLISIPELVDYVEGFVVLNEQSLHSSAVAFPAHLEFKPEFVRNGRFKVYYCIEFAIHVNQVESIHVEKIVKGISRMLSYMQSHLYSVEVSYLDFLNRVSMEEEILRSKGLWEVPHPWLNMFVPRSGIKKFMNFLMESISPNEFEGPILVYPLLSDKWNTNASVALPRAIETGKERIMYVVGVLRSINPAICKMDCLNQILHEHHQIAQAASRPHIGARQYLAHHPSRIDWHEHFDSKWTRFAERKAHFDPLHILAPGQGIFPRVIVDLQE</sequence>
<evidence type="ECO:0000313" key="11">
    <source>
        <dbReference type="Proteomes" id="UP001151287"/>
    </source>
</evidence>
<dbReference type="AlphaFoldDB" id="A0A9Q0CXN7"/>
<dbReference type="Gene3D" id="3.40.462.10">
    <property type="entry name" value="FAD-linked oxidases, C-terminal domain"/>
    <property type="match status" value="1"/>
</dbReference>
<evidence type="ECO:0000256" key="2">
    <source>
        <dbReference type="ARBA" id="ARBA00005466"/>
    </source>
</evidence>
<dbReference type="InterPro" id="IPR016166">
    <property type="entry name" value="FAD-bd_PCMH"/>
</dbReference>
<feature type="signal peptide" evidence="8">
    <location>
        <begin position="1"/>
        <end position="27"/>
    </location>
</feature>
<dbReference type="PROSITE" id="PS51387">
    <property type="entry name" value="FAD_PCMH"/>
    <property type="match status" value="1"/>
</dbReference>
<proteinExistence type="inferred from homology"/>
<dbReference type="SUPFAM" id="SSF55103">
    <property type="entry name" value="FAD-linked oxidases, C-terminal domain"/>
    <property type="match status" value="1"/>
</dbReference>
<evidence type="ECO:0000256" key="1">
    <source>
        <dbReference type="ARBA" id="ARBA00001974"/>
    </source>
</evidence>
<protein>
    <recommendedName>
        <fullName evidence="4">cytokinin dehydrogenase</fullName>
        <ecNumber evidence="4">1.5.99.12</ecNumber>
    </recommendedName>
</protein>
<dbReference type="InterPro" id="IPR006094">
    <property type="entry name" value="Oxid_FAD_bind_N"/>
</dbReference>
<evidence type="ECO:0000256" key="7">
    <source>
        <dbReference type="ARBA" id="ARBA00023002"/>
    </source>
</evidence>
<dbReference type="InterPro" id="IPR016170">
    <property type="entry name" value="Cytok_DH_C_sf"/>
</dbReference>
<dbReference type="GO" id="GO:0009690">
    <property type="term" value="P:cytokinin metabolic process"/>
    <property type="evidence" value="ECO:0007669"/>
    <property type="project" value="InterPro"/>
</dbReference>
<dbReference type="InterPro" id="IPR016164">
    <property type="entry name" value="FAD-linked_Oxase-like_C"/>
</dbReference>
<keyword evidence="5" id="KW-0285">Flavoprotein</keyword>
<reference evidence="10" key="1">
    <citation type="journal article" date="2022" name="Cell">
        <title>Repeat-based holocentromeres influence genome architecture and karyotype evolution.</title>
        <authorList>
            <person name="Hofstatter P.G."/>
            <person name="Thangavel G."/>
            <person name="Lux T."/>
            <person name="Neumann P."/>
            <person name="Vondrak T."/>
            <person name="Novak P."/>
            <person name="Zhang M."/>
            <person name="Costa L."/>
            <person name="Castellani M."/>
            <person name="Scott A."/>
            <person name="Toegelov H."/>
            <person name="Fuchs J."/>
            <person name="Mata-Sucre Y."/>
            <person name="Dias Y."/>
            <person name="Vanzela A.L.L."/>
            <person name="Huettel B."/>
            <person name="Almeida C.C.S."/>
            <person name="Simkova H."/>
            <person name="Souza G."/>
            <person name="Pedrosa-Harand A."/>
            <person name="Macas J."/>
            <person name="Mayer K.F.X."/>
            <person name="Houben A."/>
            <person name="Marques A."/>
        </authorList>
    </citation>
    <scope>NUCLEOTIDE SEQUENCE</scope>
    <source>
        <strain evidence="10">RhyBre1mFocal</strain>
    </source>
</reference>
<dbReference type="Gene3D" id="3.30.465.10">
    <property type="match status" value="1"/>
</dbReference>
<evidence type="ECO:0000256" key="5">
    <source>
        <dbReference type="ARBA" id="ARBA00022630"/>
    </source>
</evidence>
<dbReference type="InterPro" id="IPR015345">
    <property type="entry name" value="Cytokinin_DH_FAD/cytokin-bd"/>
</dbReference>
<dbReference type="GO" id="GO:0071949">
    <property type="term" value="F:FAD binding"/>
    <property type="evidence" value="ECO:0007669"/>
    <property type="project" value="InterPro"/>
</dbReference>
<evidence type="ECO:0000256" key="8">
    <source>
        <dbReference type="SAM" id="SignalP"/>
    </source>
</evidence>
<evidence type="ECO:0000313" key="10">
    <source>
        <dbReference type="EMBL" id="KAJ1702046.1"/>
    </source>
</evidence>
<dbReference type="InterPro" id="IPR016167">
    <property type="entry name" value="FAD-bd_PCMH_sub1"/>
</dbReference>
<dbReference type="PANTHER" id="PTHR13878:SF59">
    <property type="entry name" value="CYTOKININ DEHYDROGENASE 8"/>
    <property type="match status" value="1"/>
</dbReference>
<dbReference type="OrthoDB" id="415825at2759"/>
<comment type="subunit">
    <text evidence="3">Monomer.</text>
</comment>
<keyword evidence="8" id="KW-0732">Signal</keyword>
<dbReference type="InterPro" id="IPR036318">
    <property type="entry name" value="FAD-bd_PCMH-like_sf"/>
</dbReference>
<dbReference type="Pfam" id="PF01565">
    <property type="entry name" value="FAD_binding_4"/>
    <property type="match status" value="1"/>
</dbReference>
<feature type="domain" description="FAD-binding PCMH-type" evidence="9">
    <location>
        <begin position="52"/>
        <end position="233"/>
    </location>
</feature>
<comment type="cofactor">
    <cofactor evidence="1">
        <name>FAD</name>
        <dbReference type="ChEBI" id="CHEBI:57692"/>
    </cofactor>
</comment>
<keyword evidence="7" id="KW-0560">Oxidoreductase</keyword>
<name>A0A9Q0CXN7_9POAL</name>
<dbReference type="InterPro" id="IPR050432">
    <property type="entry name" value="FAD-linked_Oxidoreductases_BP"/>
</dbReference>
<dbReference type="PANTHER" id="PTHR13878">
    <property type="entry name" value="GULONOLACTONE OXIDASE"/>
    <property type="match status" value="1"/>
</dbReference>
<dbReference type="SUPFAM" id="SSF56176">
    <property type="entry name" value="FAD-binding/transporter-associated domain-like"/>
    <property type="match status" value="1"/>
</dbReference>
<keyword evidence="11" id="KW-1185">Reference proteome</keyword>
<evidence type="ECO:0000259" key="9">
    <source>
        <dbReference type="PROSITE" id="PS51387"/>
    </source>
</evidence>
<comment type="similarity">
    <text evidence="2">Belongs to the oxygen-dependent FAD-linked oxidoreductase family.</text>
</comment>
<accession>A0A9Q0CXN7</accession>
<dbReference type="Gene3D" id="3.30.43.10">
    <property type="entry name" value="Uridine Diphospho-n-acetylenolpyruvylglucosamine Reductase, domain 2"/>
    <property type="match status" value="1"/>
</dbReference>
<gene>
    <name evidence="10" type="ORF">LUZ63_001825</name>
</gene>
<dbReference type="GO" id="GO:0019139">
    <property type="term" value="F:cytokinin dehydrogenase activity"/>
    <property type="evidence" value="ECO:0007669"/>
    <property type="project" value="UniProtKB-EC"/>
</dbReference>
<dbReference type="Pfam" id="PF09265">
    <property type="entry name" value="Cytokin-bind"/>
    <property type="match status" value="1"/>
</dbReference>
<evidence type="ECO:0000256" key="3">
    <source>
        <dbReference type="ARBA" id="ARBA00011245"/>
    </source>
</evidence>
<comment type="caution">
    <text evidence="10">The sequence shown here is derived from an EMBL/GenBank/DDBJ whole genome shotgun (WGS) entry which is preliminary data.</text>
</comment>
<dbReference type="InterPro" id="IPR016169">
    <property type="entry name" value="FAD-bd_PCMH_sub2"/>
</dbReference>
<dbReference type="EC" id="1.5.99.12" evidence="4"/>